<feature type="domain" description="LysM" evidence="3">
    <location>
        <begin position="33"/>
        <end position="80"/>
    </location>
</feature>
<reference evidence="4 5" key="1">
    <citation type="submission" date="2020-07" db="EMBL/GenBank/DDBJ databases">
        <title>Description of Limosilactobacillus balticus sp. nov., Limosilactobacillus agrestis sp. nov., Limosilactobacillus albertensis sp. nov., Limosilactobacillus rudii sp. nov., Limosilactobacillus fastidiosus sp. nov., five novel Limosilactobacillus species isolated from the vertebrate gastrointestinal tract, and proposal of 6 subspecies of Limosilactobacillus reuteri adapted to the gastrointestinal tract of specific vertebrate hosts.</title>
        <authorList>
            <person name="Li F."/>
            <person name="Cheng C."/>
            <person name="Zheng J."/>
            <person name="Quevedo R.M."/>
            <person name="Li J."/>
            <person name="Roos S."/>
            <person name="Gaenzle M.G."/>
            <person name="Walter J."/>
        </authorList>
    </citation>
    <scope>NUCLEOTIDE SEQUENCE [LARGE SCALE GENOMIC DNA]</scope>
    <source>
        <strain evidence="4 5">Lr3000</strain>
    </source>
</reference>
<accession>A0A839HAU1</accession>
<dbReference type="CDD" id="cd00118">
    <property type="entry name" value="LysM"/>
    <property type="match status" value="1"/>
</dbReference>
<evidence type="ECO:0000313" key="4">
    <source>
        <dbReference type="EMBL" id="MBB1124388.1"/>
    </source>
</evidence>
<name>A0A839HAU1_9LACO</name>
<evidence type="ECO:0000256" key="2">
    <source>
        <dbReference type="SAM" id="SignalP"/>
    </source>
</evidence>
<dbReference type="AlphaFoldDB" id="A0A839HAU1"/>
<dbReference type="PROSITE" id="PS51782">
    <property type="entry name" value="LYSM"/>
    <property type="match status" value="1"/>
</dbReference>
<protein>
    <submittedName>
        <fullName evidence="4">LysM peptidoglycan-binding domain-containing protein</fullName>
    </submittedName>
</protein>
<evidence type="ECO:0000259" key="3">
    <source>
        <dbReference type="PROSITE" id="PS51782"/>
    </source>
</evidence>
<feature type="chain" id="PRO_5032498508" evidence="2">
    <location>
        <begin position="32"/>
        <end position="253"/>
    </location>
</feature>
<dbReference type="Proteomes" id="UP000547628">
    <property type="component" value="Unassembled WGS sequence"/>
</dbReference>
<dbReference type="Gene3D" id="3.10.350.10">
    <property type="entry name" value="LysM domain"/>
    <property type="match status" value="1"/>
</dbReference>
<feature type="region of interest" description="Disordered" evidence="1">
    <location>
        <begin position="90"/>
        <end position="143"/>
    </location>
</feature>
<comment type="caution">
    <text evidence="4">The sequence shown here is derived from an EMBL/GenBank/DDBJ whole genome shotgun (WGS) entry which is preliminary data.</text>
</comment>
<gene>
    <name evidence="4" type="ORF">H5S41_10600</name>
</gene>
<evidence type="ECO:0000313" key="5">
    <source>
        <dbReference type="Proteomes" id="UP000547628"/>
    </source>
</evidence>
<sequence length="253" mass="26341">MKLTKNIAKITAAVAGAVALGTFATATTANADSVYTVQSGDTLSSISYKLGHDLTYVDSLASTNQIANKNLIYVGQKLVIKDDGEVAQATPQQAATLPEASQAPASASVESQQPSQAPVAANQVQSPAAPVQSQTPVQSQAPVQSVAPQQSAVSTAAQQSYSAPVQSQAASANYSSNVSGNDASAKAWIAARESGGNYGARNGQYVGKYQLSASYLNGDYSEANQERVADQYVTSRYGSWSAAQSFWQSHGWY</sequence>
<feature type="signal peptide" evidence="2">
    <location>
        <begin position="1"/>
        <end position="31"/>
    </location>
</feature>
<dbReference type="SMART" id="SM00257">
    <property type="entry name" value="LysM"/>
    <property type="match status" value="1"/>
</dbReference>
<dbReference type="InterPro" id="IPR036779">
    <property type="entry name" value="LysM_dom_sf"/>
</dbReference>
<dbReference type="EMBL" id="JACIVD010000074">
    <property type="protein sequence ID" value="MBB1124388.1"/>
    <property type="molecule type" value="Genomic_DNA"/>
</dbReference>
<keyword evidence="2" id="KW-0732">Signal</keyword>
<feature type="compositionally biased region" description="Polar residues" evidence="1">
    <location>
        <begin position="103"/>
        <end position="126"/>
    </location>
</feature>
<evidence type="ECO:0000256" key="1">
    <source>
        <dbReference type="SAM" id="MobiDB-lite"/>
    </source>
</evidence>
<dbReference type="RefSeq" id="WP_182603286.1">
    <property type="nucleotide sequence ID" value="NZ_JACIVD010000074.1"/>
</dbReference>
<dbReference type="SUPFAM" id="SSF54106">
    <property type="entry name" value="LysM domain"/>
    <property type="match status" value="1"/>
</dbReference>
<proteinExistence type="predicted"/>
<feature type="compositionally biased region" description="Low complexity" evidence="1">
    <location>
        <begin position="129"/>
        <end position="143"/>
    </location>
</feature>
<organism evidence="4 5">
    <name type="scientific">Limosilactobacillus albertensis</name>
    <dbReference type="NCBI Taxonomy" id="2759752"/>
    <lineage>
        <taxon>Bacteria</taxon>
        <taxon>Bacillati</taxon>
        <taxon>Bacillota</taxon>
        <taxon>Bacilli</taxon>
        <taxon>Lactobacillales</taxon>
        <taxon>Lactobacillaceae</taxon>
        <taxon>Limosilactobacillus</taxon>
    </lineage>
</organism>
<dbReference type="Pfam" id="PF01476">
    <property type="entry name" value="LysM"/>
    <property type="match status" value="1"/>
</dbReference>
<dbReference type="InterPro" id="IPR018392">
    <property type="entry name" value="LysM"/>
</dbReference>
<feature type="compositionally biased region" description="Low complexity" evidence="1">
    <location>
        <begin position="90"/>
        <end position="100"/>
    </location>
</feature>